<comment type="cofactor">
    <cofactor evidence="1">
        <name>Mn(2+)</name>
        <dbReference type="ChEBI" id="CHEBI:29035"/>
    </cofactor>
</comment>
<evidence type="ECO:0000313" key="9">
    <source>
        <dbReference type="Proteomes" id="UP001162156"/>
    </source>
</evidence>
<evidence type="ECO:0000256" key="6">
    <source>
        <dbReference type="ARBA" id="ARBA00022842"/>
    </source>
</evidence>
<dbReference type="Gene3D" id="3.90.79.10">
    <property type="entry name" value="Nucleoside Triphosphate Pyrophosphohydrolase"/>
    <property type="match status" value="1"/>
</dbReference>
<dbReference type="GO" id="GO:0016818">
    <property type="term" value="F:hydrolase activity, acting on acid anhydrides, in phosphorus-containing anhydrides"/>
    <property type="evidence" value="ECO:0007669"/>
    <property type="project" value="InterPro"/>
</dbReference>
<gene>
    <name evidence="8" type="ORF">NQ314_020680</name>
</gene>
<dbReference type="InterPro" id="IPR039121">
    <property type="entry name" value="NUDT19"/>
</dbReference>
<organism evidence="8 9">
    <name type="scientific">Rhamnusium bicolor</name>
    <dbReference type="NCBI Taxonomy" id="1586634"/>
    <lineage>
        <taxon>Eukaryota</taxon>
        <taxon>Metazoa</taxon>
        <taxon>Ecdysozoa</taxon>
        <taxon>Arthropoda</taxon>
        <taxon>Hexapoda</taxon>
        <taxon>Insecta</taxon>
        <taxon>Pterygota</taxon>
        <taxon>Neoptera</taxon>
        <taxon>Endopterygota</taxon>
        <taxon>Coleoptera</taxon>
        <taxon>Polyphaga</taxon>
        <taxon>Cucujiformia</taxon>
        <taxon>Chrysomeloidea</taxon>
        <taxon>Cerambycidae</taxon>
        <taxon>Lepturinae</taxon>
        <taxon>Rhagiini</taxon>
        <taxon>Rhamnusium</taxon>
    </lineage>
</organism>
<evidence type="ECO:0000256" key="3">
    <source>
        <dbReference type="ARBA" id="ARBA00005582"/>
    </source>
</evidence>
<evidence type="ECO:0000256" key="7">
    <source>
        <dbReference type="ARBA" id="ARBA00023211"/>
    </source>
</evidence>
<dbReference type="EMBL" id="JANEYF010005770">
    <property type="protein sequence ID" value="KAJ8926830.1"/>
    <property type="molecule type" value="Genomic_DNA"/>
</dbReference>
<reference evidence="8" key="1">
    <citation type="journal article" date="2023" name="Insect Mol. Biol.">
        <title>Genome sequencing provides insights into the evolution of gene families encoding plant cell wall-degrading enzymes in longhorned beetles.</title>
        <authorList>
            <person name="Shin N.R."/>
            <person name="Okamura Y."/>
            <person name="Kirsch R."/>
            <person name="Pauchet Y."/>
        </authorList>
    </citation>
    <scope>NUCLEOTIDE SEQUENCE</scope>
    <source>
        <strain evidence="8">RBIC_L_NR</strain>
    </source>
</reference>
<name>A0AAV8WJ57_9CUCU</name>
<keyword evidence="5" id="KW-0378">Hydrolase</keyword>
<comment type="similarity">
    <text evidence="3">Belongs to the Nudix hydrolase family.</text>
</comment>
<keyword evidence="4" id="KW-0479">Metal-binding</keyword>
<accession>A0AAV8WJ57</accession>
<keyword evidence="9" id="KW-1185">Reference proteome</keyword>
<evidence type="ECO:0000256" key="2">
    <source>
        <dbReference type="ARBA" id="ARBA00001946"/>
    </source>
</evidence>
<dbReference type="Proteomes" id="UP001162156">
    <property type="component" value="Unassembled WGS sequence"/>
</dbReference>
<sequence length="134" mass="16208">MRSARIKYSQNLKNWTSYIGGHEILKWQGKVHGDPNEFINLCSQFEIYPDVWALQNWSNWVTPPAVPIRFDTMFFFSSFHQMPDVHKEEKEVQDIKVDTWLSKFSFFYWQLDRPWSKNPKIENKCQFSIINNRE</sequence>
<dbReference type="AlphaFoldDB" id="A0AAV8WJ57"/>
<dbReference type="GO" id="GO:0046872">
    <property type="term" value="F:metal ion binding"/>
    <property type="evidence" value="ECO:0007669"/>
    <property type="project" value="UniProtKB-KW"/>
</dbReference>
<evidence type="ECO:0000313" key="8">
    <source>
        <dbReference type="EMBL" id="KAJ8926830.1"/>
    </source>
</evidence>
<keyword evidence="6" id="KW-0460">Magnesium</keyword>
<protein>
    <submittedName>
        <fullName evidence="8">Uncharacterized protein</fullName>
    </submittedName>
</protein>
<proteinExistence type="inferred from homology"/>
<comment type="cofactor">
    <cofactor evidence="2">
        <name>Mg(2+)</name>
        <dbReference type="ChEBI" id="CHEBI:18420"/>
    </cofactor>
</comment>
<dbReference type="PANTHER" id="PTHR12318">
    <property type="entry name" value="TESTOSTERONE-REGULATED PROTEIN RP2"/>
    <property type="match status" value="1"/>
</dbReference>
<dbReference type="GO" id="GO:0005739">
    <property type="term" value="C:mitochondrion"/>
    <property type="evidence" value="ECO:0007669"/>
    <property type="project" value="TreeGrafter"/>
</dbReference>
<keyword evidence="7" id="KW-0464">Manganese</keyword>
<evidence type="ECO:0000256" key="5">
    <source>
        <dbReference type="ARBA" id="ARBA00022801"/>
    </source>
</evidence>
<evidence type="ECO:0000256" key="1">
    <source>
        <dbReference type="ARBA" id="ARBA00001936"/>
    </source>
</evidence>
<dbReference type="PANTHER" id="PTHR12318:SF0">
    <property type="entry name" value="ACYL-COENZYME A DIPHOSPHATASE NUDT19"/>
    <property type="match status" value="1"/>
</dbReference>
<comment type="caution">
    <text evidence="8">The sequence shown here is derived from an EMBL/GenBank/DDBJ whole genome shotgun (WGS) entry which is preliminary data.</text>
</comment>
<evidence type="ECO:0000256" key="4">
    <source>
        <dbReference type="ARBA" id="ARBA00022723"/>
    </source>
</evidence>